<gene>
    <name evidence="3" type="ORF">BCF44_11569</name>
</gene>
<reference evidence="3 4" key="1">
    <citation type="submission" date="2018-08" db="EMBL/GenBank/DDBJ databases">
        <title>Genomic Encyclopedia of Archaeal and Bacterial Type Strains, Phase II (KMG-II): from individual species to whole genera.</title>
        <authorList>
            <person name="Goeker M."/>
        </authorList>
    </citation>
    <scope>NUCLEOTIDE SEQUENCE [LARGE SCALE GENOMIC DNA]</scope>
    <source>
        <strain evidence="3 4">DSM 45791</strain>
    </source>
</reference>
<sequence length="269" mass="28281">MISRAVRKAAVLVVLGIGTLLPLSGCSIGTSQAATPPGQVDPNNPLDVGTQVTQSQWGPVGPADRLMLVKVALAGSWELPSGEMAQTMTNTPAVRTAGQHLIQGHTMLNKMNVDIAAKLGVTIPTKPLPEQQGFLTNMQNAQPGIDFDRAFVGPLRDQHGAVYQLLSQVRTGTRNSLIRDFANVCMSTVLDHITVLEQTGLVNYSALPSPTAPPVTPVTTAAQVTSNNQSSIGVFVIAALMAGIAIVVPVVRRNSRVGKRSAGSVIPER</sequence>
<feature type="domain" description="DUF4142" evidence="2">
    <location>
        <begin position="63"/>
        <end position="195"/>
    </location>
</feature>
<dbReference type="Proteomes" id="UP000256269">
    <property type="component" value="Unassembled WGS sequence"/>
</dbReference>
<evidence type="ECO:0000313" key="3">
    <source>
        <dbReference type="EMBL" id="REH37065.1"/>
    </source>
</evidence>
<evidence type="ECO:0000259" key="2">
    <source>
        <dbReference type="Pfam" id="PF13628"/>
    </source>
</evidence>
<dbReference type="AlphaFoldDB" id="A0A3E0H416"/>
<dbReference type="EMBL" id="QUNO01000015">
    <property type="protein sequence ID" value="REH37065.1"/>
    <property type="molecule type" value="Genomic_DNA"/>
</dbReference>
<protein>
    <submittedName>
        <fullName evidence="3">Putative outer membrane protein</fullName>
    </submittedName>
</protein>
<organism evidence="3 4">
    <name type="scientific">Kutzneria buriramensis</name>
    <dbReference type="NCBI Taxonomy" id="1045776"/>
    <lineage>
        <taxon>Bacteria</taxon>
        <taxon>Bacillati</taxon>
        <taxon>Actinomycetota</taxon>
        <taxon>Actinomycetes</taxon>
        <taxon>Pseudonocardiales</taxon>
        <taxon>Pseudonocardiaceae</taxon>
        <taxon>Kutzneria</taxon>
    </lineage>
</organism>
<accession>A0A3E0H416</accession>
<proteinExistence type="predicted"/>
<keyword evidence="1" id="KW-1133">Transmembrane helix</keyword>
<feature type="transmembrane region" description="Helical" evidence="1">
    <location>
        <begin position="232"/>
        <end position="251"/>
    </location>
</feature>
<comment type="caution">
    <text evidence="3">The sequence shown here is derived from an EMBL/GenBank/DDBJ whole genome shotgun (WGS) entry which is preliminary data.</text>
</comment>
<keyword evidence="1" id="KW-0812">Transmembrane</keyword>
<keyword evidence="4" id="KW-1185">Reference proteome</keyword>
<dbReference type="RefSeq" id="WP_170217953.1">
    <property type="nucleotide sequence ID" value="NZ_CP144375.1"/>
</dbReference>
<evidence type="ECO:0000256" key="1">
    <source>
        <dbReference type="SAM" id="Phobius"/>
    </source>
</evidence>
<dbReference type="Pfam" id="PF13628">
    <property type="entry name" value="DUF4142"/>
    <property type="match status" value="1"/>
</dbReference>
<name>A0A3E0H416_9PSEU</name>
<dbReference type="InterPro" id="IPR025419">
    <property type="entry name" value="DUF4142"/>
</dbReference>
<keyword evidence="1" id="KW-0472">Membrane</keyword>
<evidence type="ECO:0000313" key="4">
    <source>
        <dbReference type="Proteomes" id="UP000256269"/>
    </source>
</evidence>